<sequence length="84" mass="9447">MAEFVQLLNYFRGQTDHGGTEHGIFTEDVGLRARSGCIFPSVEILRRGEDHEDDTNTESRRESRDKRSTTSCCALADRLRGSKG</sequence>
<evidence type="ECO:0000313" key="3">
    <source>
        <dbReference type="EnsemblMetazoa" id="ASIC019855-PA"/>
    </source>
</evidence>
<dbReference type="GO" id="GO:0032259">
    <property type="term" value="P:methylation"/>
    <property type="evidence" value="ECO:0007669"/>
    <property type="project" value="UniProtKB-KW"/>
</dbReference>
<dbReference type="GO" id="GO:0008168">
    <property type="term" value="F:methyltransferase activity"/>
    <property type="evidence" value="ECO:0007669"/>
    <property type="project" value="UniProtKB-KW"/>
</dbReference>
<dbReference type="Proteomes" id="UP000030765">
    <property type="component" value="Unassembled WGS sequence"/>
</dbReference>
<proteinExistence type="predicted"/>
<accession>A0A084WNG6</accession>
<keyword evidence="4" id="KW-1185">Reference proteome</keyword>
<dbReference type="EMBL" id="ATLV01024600">
    <property type="status" value="NOT_ANNOTATED_CDS"/>
    <property type="molecule type" value="Genomic_DNA"/>
</dbReference>
<dbReference type="AlphaFoldDB" id="A0A084WNG6"/>
<keyword evidence="2" id="KW-0808">Transferase</keyword>
<reference evidence="2 4" key="1">
    <citation type="journal article" date="2014" name="BMC Genomics">
        <title>Genome sequence of Anopheles sinensis provides insight into genetics basis of mosquito competence for malaria parasites.</title>
        <authorList>
            <person name="Zhou D."/>
            <person name="Zhang D."/>
            <person name="Ding G."/>
            <person name="Shi L."/>
            <person name="Hou Q."/>
            <person name="Ye Y."/>
            <person name="Xu Y."/>
            <person name="Zhou H."/>
            <person name="Xiong C."/>
            <person name="Li S."/>
            <person name="Yu J."/>
            <person name="Hong S."/>
            <person name="Yu X."/>
            <person name="Zou P."/>
            <person name="Chen C."/>
            <person name="Chang X."/>
            <person name="Wang W."/>
            <person name="Lv Y."/>
            <person name="Sun Y."/>
            <person name="Ma L."/>
            <person name="Shen B."/>
            <person name="Zhu C."/>
        </authorList>
    </citation>
    <scope>NUCLEOTIDE SEQUENCE [LARGE SCALE GENOMIC DNA]</scope>
</reference>
<name>A0A084WNG6_ANOSI</name>
<feature type="compositionally biased region" description="Basic and acidic residues" evidence="1">
    <location>
        <begin position="57"/>
        <end position="68"/>
    </location>
</feature>
<dbReference type="VEuPathDB" id="VectorBase:ASIC019855"/>
<evidence type="ECO:0000313" key="4">
    <source>
        <dbReference type="Proteomes" id="UP000030765"/>
    </source>
</evidence>
<protein>
    <submittedName>
        <fullName evidence="2 3">S-adenosylmethionine-dependent methyltransferase superfamily domain-containing protein</fullName>
    </submittedName>
</protein>
<gene>
    <name evidence="2" type="ORF">ZHAS_00019855</name>
</gene>
<evidence type="ECO:0000256" key="1">
    <source>
        <dbReference type="SAM" id="MobiDB-lite"/>
    </source>
</evidence>
<feature type="region of interest" description="Disordered" evidence="1">
    <location>
        <begin position="48"/>
        <end position="71"/>
    </location>
</feature>
<reference evidence="3" key="2">
    <citation type="submission" date="2020-05" db="UniProtKB">
        <authorList>
            <consortium name="EnsemblMetazoa"/>
        </authorList>
    </citation>
    <scope>IDENTIFICATION</scope>
</reference>
<organism evidence="2">
    <name type="scientific">Anopheles sinensis</name>
    <name type="common">Mosquito</name>
    <dbReference type="NCBI Taxonomy" id="74873"/>
    <lineage>
        <taxon>Eukaryota</taxon>
        <taxon>Metazoa</taxon>
        <taxon>Ecdysozoa</taxon>
        <taxon>Arthropoda</taxon>
        <taxon>Hexapoda</taxon>
        <taxon>Insecta</taxon>
        <taxon>Pterygota</taxon>
        <taxon>Neoptera</taxon>
        <taxon>Endopterygota</taxon>
        <taxon>Diptera</taxon>
        <taxon>Nematocera</taxon>
        <taxon>Culicoidea</taxon>
        <taxon>Culicidae</taxon>
        <taxon>Anophelinae</taxon>
        <taxon>Anopheles</taxon>
    </lineage>
</organism>
<dbReference type="EMBL" id="KE525352">
    <property type="protein sequence ID" value="KFB51760.1"/>
    <property type="molecule type" value="Genomic_DNA"/>
</dbReference>
<evidence type="ECO:0000313" key="2">
    <source>
        <dbReference type="EMBL" id="KFB51760.1"/>
    </source>
</evidence>
<keyword evidence="2" id="KW-0489">Methyltransferase</keyword>
<dbReference type="EnsemblMetazoa" id="ASIC019855-RA">
    <property type="protein sequence ID" value="ASIC019855-PA"/>
    <property type="gene ID" value="ASIC019855"/>
</dbReference>